<dbReference type="Proteomes" id="UP000811609">
    <property type="component" value="Chromosome 11"/>
</dbReference>
<dbReference type="PANTHER" id="PTHR45855:SF12">
    <property type="entry name" value="TRANSCRIPTION FACTOR PIF7-LIKE ISOFORM X1"/>
    <property type="match status" value="1"/>
</dbReference>
<gene>
    <name evidence="8" type="ORF">CIPAW_11G049200</name>
</gene>
<dbReference type="GO" id="GO:0005634">
    <property type="term" value="C:nucleus"/>
    <property type="evidence" value="ECO:0007669"/>
    <property type="project" value="UniProtKB-SubCell"/>
</dbReference>
<evidence type="ECO:0000313" key="8">
    <source>
        <dbReference type="EMBL" id="KAG6635523.1"/>
    </source>
</evidence>
<evidence type="ECO:0000256" key="4">
    <source>
        <dbReference type="ARBA" id="ARBA00023163"/>
    </source>
</evidence>
<protein>
    <recommendedName>
        <fullName evidence="7">BHLH domain-containing protein</fullName>
    </recommendedName>
</protein>
<proteinExistence type="predicted"/>
<organism evidence="8 9">
    <name type="scientific">Carya illinoinensis</name>
    <name type="common">Pecan</name>
    <dbReference type="NCBI Taxonomy" id="32201"/>
    <lineage>
        <taxon>Eukaryota</taxon>
        <taxon>Viridiplantae</taxon>
        <taxon>Streptophyta</taxon>
        <taxon>Embryophyta</taxon>
        <taxon>Tracheophyta</taxon>
        <taxon>Spermatophyta</taxon>
        <taxon>Magnoliopsida</taxon>
        <taxon>eudicotyledons</taxon>
        <taxon>Gunneridae</taxon>
        <taxon>Pentapetalae</taxon>
        <taxon>rosids</taxon>
        <taxon>fabids</taxon>
        <taxon>Fagales</taxon>
        <taxon>Juglandaceae</taxon>
        <taxon>Carya</taxon>
    </lineage>
</organism>
<keyword evidence="4" id="KW-0804">Transcription</keyword>
<evidence type="ECO:0000256" key="2">
    <source>
        <dbReference type="ARBA" id="ARBA00023015"/>
    </source>
</evidence>
<evidence type="ECO:0000256" key="3">
    <source>
        <dbReference type="ARBA" id="ARBA00023125"/>
    </source>
</evidence>
<evidence type="ECO:0000313" key="9">
    <source>
        <dbReference type="Proteomes" id="UP000811609"/>
    </source>
</evidence>
<keyword evidence="2" id="KW-0805">Transcription regulation</keyword>
<feature type="compositionally biased region" description="Basic and acidic residues" evidence="6">
    <location>
        <begin position="175"/>
        <end position="190"/>
    </location>
</feature>
<feature type="domain" description="BHLH" evidence="7">
    <location>
        <begin position="196"/>
        <end position="245"/>
    </location>
</feature>
<sequence length="408" mass="44804">MANNYQVAELTWENGQLAMHGLGGLLSSTSPTKPRWGKADGDTLESIVQQATCNKQDYATPDPPKTSSINGVASSGKKWGPESSGQVKELPVALTRKRTPSDSEQWDGRHVCGSTNVYEDIVDRSACASASDVSAAFCRNSDATMMTWASLESTRSLKTKTTDEDYSSCHGGSGNRDEERETNNKTERSHSTRRNRAAVMHNQSERRRRDRINEKMKALQRLVPNASKTDKASMLDEVIEYLKQLQAQIQMMSTVRNYNMPQMMMPLGMQQHLQMSLLARMGMGVGLGMGMFDLSTVSRNSPQTHGLPPSLIHPAASVAATAPTFVSPPFVVPSLIPTQAVAQAKPNPPGNMNATPVSFPHPYCTFYAQPVNMDLYNKMSAALYRQQVSHTTQAMSNPLQSHQVQGDH</sequence>
<evidence type="ECO:0000256" key="5">
    <source>
        <dbReference type="ARBA" id="ARBA00023242"/>
    </source>
</evidence>
<dbReference type="PANTHER" id="PTHR45855">
    <property type="entry name" value="TRANSCRIPTION FACTOR PIF1-RELATED"/>
    <property type="match status" value="1"/>
</dbReference>
<dbReference type="GO" id="GO:0003677">
    <property type="term" value="F:DNA binding"/>
    <property type="evidence" value="ECO:0007669"/>
    <property type="project" value="UniProtKB-KW"/>
</dbReference>
<dbReference type="FunFam" id="4.10.280.10:FF:000004">
    <property type="entry name" value="Basic helix-loop-helix transcription factor"/>
    <property type="match status" value="1"/>
</dbReference>
<keyword evidence="9" id="KW-1185">Reference proteome</keyword>
<dbReference type="InterPro" id="IPR031066">
    <property type="entry name" value="bHLH_ALC-like_plant"/>
</dbReference>
<dbReference type="InterPro" id="IPR047265">
    <property type="entry name" value="PIF1-like_bHLH"/>
</dbReference>
<comment type="subcellular location">
    <subcellularLocation>
        <location evidence="1">Nucleus</location>
    </subcellularLocation>
</comment>
<accession>A0A8T1P2E9</accession>
<keyword evidence="5" id="KW-0539">Nucleus</keyword>
<dbReference type="PROSITE" id="PS50888">
    <property type="entry name" value="BHLH"/>
    <property type="match status" value="1"/>
</dbReference>
<evidence type="ECO:0000256" key="1">
    <source>
        <dbReference type="ARBA" id="ARBA00004123"/>
    </source>
</evidence>
<reference evidence="8" key="1">
    <citation type="submission" date="2020-12" db="EMBL/GenBank/DDBJ databases">
        <title>WGS assembly of Carya illinoinensis cv. Pawnee.</title>
        <authorList>
            <person name="Platts A."/>
            <person name="Shu S."/>
            <person name="Wright S."/>
            <person name="Barry K."/>
            <person name="Edger P."/>
            <person name="Pires J.C."/>
            <person name="Schmutz J."/>
        </authorList>
    </citation>
    <scope>NUCLEOTIDE SEQUENCE</scope>
    <source>
        <tissue evidence="8">Leaf</tissue>
    </source>
</reference>
<evidence type="ECO:0000259" key="7">
    <source>
        <dbReference type="PROSITE" id="PS50888"/>
    </source>
</evidence>
<keyword evidence="3" id="KW-0238">DNA-binding</keyword>
<dbReference type="EMBL" id="CM031819">
    <property type="protein sequence ID" value="KAG6635523.1"/>
    <property type="molecule type" value="Genomic_DNA"/>
</dbReference>
<feature type="region of interest" description="Disordered" evidence="6">
    <location>
        <begin position="155"/>
        <end position="209"/>
    </location>
</feature>
<evidence type="ECO:0000256" key="6">
    <source>
        <dbReference type="SAM" id="MobiDB-lite"/>
    </source>
</evidence>
<name>A0A8T1P2E9_CARIL</name>
<dbReference type="AlphaFoldDB" id="A0A8T1P2E9"/>
<dbReference type="InterPro" id="IPR011598">
    <property type="entry name" value="bHLH_dom"/>
</dbReference>
<dbReference type="SMART" id="SM00353">
    <property type="entry name" value="HLH"/>
    <property type="match status" value="1"/>
</dbReference>
<comment type="caution">
    <text evidence="8">The sequence shown here is derived from an EMBL/GenBank/DDBJ whole genome shotgun (WGS) entry which is preliminary data.</text>
</comment>
<feature type="region of interest" description="Disordered" evidence="6">
    <location>
        <begin position="56"/>
        <end position="88"/>
    </location>
</feature>
<dbReference type="Pfam" id="PF00010">
    <property type="entry name" value="HLH"/>
    <property type="match status" value="1"/>
</dbReference>
<dbReference type="GO" id="GO:0046983">
    <property type="term" value="F:protein dimerization activity"/>
    <property type="evidence" value="ECO:0007669"/>
    <property type="project" value="InterPro"/>
</dbReference>
<dbReference type="CDD" id="cd11445">
    <property type="entry name" value="bHLH_AtPIF_like"/>
    <property type="match status" value="1"/>
</dbReference>